<dbReference type="OrthoDB" id="5296629at2"/>
<proteinExistence type="predicted"/>
<dbReference type="AlphaFoldDB" id="A0A2T7UI67"/>
<gene>
    <name evidence="1" type="ORF">H663_002730</name>
</gene>
<dbReference type="InterPro" id="IPR014991">
    <property type="entry name" value="DUF1840"/>
</dbReference>
<protein>
    <submittedName>
        <fullName evidence="1">Acetyltransferase</fullName>
    </submittedName>
</protein>
<keyword evidence="2" id="KW-1185">Reference proteome</keyword>
<organism evidence="1 2">
    <name type="scientific">Limnohabitans planktonicus II-D5</name>
    <dbReference type="NCBI Taxonomy" id="1293045"/>
    <lineage>
        <taxon>Bacteria</taxon>
        <taxon>Pseudomonadati</taxon>
        <taxon>Pseudomonadota</taxon>
        <taxon>Betaproteobacteria</taxon>
        <taxon>Burkholderiales</taxon>
        <taxon>Comamonadaceae</taxon>
        <taxon>Limnohabitans</taxon>
    </lineage>
</organism>
<evidence type="ECO:0000313" key="2">
    <source>
        <dbReference type="Proteomes" id="UP000037507"/>
    </source>
</evidence>
<comment type="caution">
    <text evidence="1">The sequence shown here is derived from an EMBL/GenBank/DDBJ whole genome shotgun (WGS) entry which is preliminary data.</text>
</comment>
<sequence>MLFKFKSQATSDLIMLEADARRLLKIMLGDDPVKGIVLAQNLAGAMASLEAAVAQDETARRLRSEQAQAGVAPADDSQEIQLDPVRLAQRARPMINMLERCQAQDVDMVWGV</sequence>
<dbReference type="Pfam" id="PF08895">
    <property type="entry name" value="DUF1840"/>
    <property type="match status" value="1"/>
</dbReference>
<dbReference type="RefSeq" id="WP_053175905.1">
    <property type="nucleotide sequence ID" value="NZ_LFYT02000002.1"/>
</dbReference>
<dbReference type="STRING" id="1293045.H663_17740"/>
<accession>A0A2T7UI67</accession>
<dbReference type="Proteomes" id="UP000037507">
    <property type="component" value="Unassembled WGS sequence"/>
</dbReference>
<name>A0A2T7UI67_9BURK</name>
<reference evidence="1" key="1">
    <citation type="submission" date="2017-04" db="EMBL/GenBank/DDBJ databases">
        <title>Unexpected and diverse lifestyles within the genus Limnohabitans.</title>
        <authorList>
            <person name="Kasalicky V."/>
            <person name="Mehrshad M."/>
            <person name="Andrei S.-A."/>
            <person name="Salcher M."/>
            <person name="Kratochvilova H."/>
            <person name="Simek K."/>
            <person name="Ghai R."/>
        </authorList>
    </citation>
    <scope>NUCLEOTIDE SEQUENCE [LARGE SCALE GENOMIC DNA]</scope>
    <source>
        <strain evidence="1">II-D5</strain>
    </source>
</reference>
<dbReference type="EMBL" id="LFYT02000002">
    <property type="protein sequence ID" value="PVE44370.1"/>
    <property type="molecule type" value="Genomic_DNA"/>
</dbReference>
<dbReference type="GO" id="GO:0016740">
    <property type="term" value="F:transferase activity"/>
    <property type="evidence" value="ECO:0007669"/>
    <property type="project" value="UniProtKB-KW"/>
</dbReference>
<evidence type="ECO:0000313" key="1">
    <source>
        <dbReference type="EMBL" id="PVE44370.1"/>
    </source>
</evidence>